<feature type="transmembrane region" description="Helical" evidence="10">
    <location>
        <begin position="418"/>
        <end position="437"/>
    </location>
</feature>
<evidence type="ECO:0000256" key="5">
    <source>
        <dbReference type="ARBA" id="ARBA00022475"/>
    </source>
</evidence>
<keyword evidence="9" id="KW-0046">Antibiotic resistance</keyword>
<dbReference type="AlphaFoldDB" id="A0A0C2SFS4"/>
<feature type="transmembrane region" description="Helical" evidence="10">
    <location>
        <begin position="319"/>
        <end position="342"/>
    </location>
</feature>
<keyword evidence="12" id="KW-1185">Reference proteome</keyword>
<feature type="transmembrane region" description="Helical" evidence="10">
    <location>
        <begin position="362"/>
        <end position="383"/>
    </location>
</feature>
<dbReference type="GO" id="GO:0046677">
    <property type="term" value="P:response to antibiotic"/>
    <property type="evidence" value="ECO:0007669"/>
    <property type="project" value="UniProtKB-KW"/>
</dbReference>
<evidence type="ECO:0000313" key="11">
    <source>
        <dbReference type="EMBL" id="KIL52779.1"/>
    </source>
</evidence>
<protein>
    <recommendedName>
        <fullName evidence="3">Multidrug export protein MepA</fullName>
    </recommendedName>
</protein>
<dbReference type="NCBIfam" id="TIGR00797">
    <property type="entry name" value="matE"/>
    <property type="match status" value="1"/>
</dbReference>
<keyword evidence="5" id="KW-1003">Cell membrane</keyword>
<reference evidence="11 12" key="1">
    <citation type="submission" date="2015-01" db="EMBL/GenBank/DDBJ databases">
        <title>Jeotgalibacillus campisalis genome sequencing.</title>
        <authorList>
            <person name="Goh K.M."/>
            <person name="Chan K.-G."/>
            <person name="Yaakop A.S."/>
            <person name="Ee R."/>
            <person name="Gan H.M."/>
            <person name="Chan C.S."/>
        </authorList>
    </citation>
    <scope>NUCLEOTIDE SEQUENCE [LARGE SCALE GENOMIC DNA]</scope>
    <source>
        <strain evidence="11 12">SF-57</strain>
    </source>
</reference>
<evidence type="ECO:0000256" key="1">
    <source>
        <dbReference type="ARBA" id="ARBA00004651"/>
    </source>
</evidence>
<dbReference type="GO" id="GO:0042910">
    <property type="term" value="F:xenobiotic transmembrane transporter activity"/>
    <property type="evidence" value="ECO:0007669"/>
    <property type="project" value="InterPro"/>
</dbReference>
<evidence type="ECO:0000256" key="6">
    <source>
        <dbReference type="ARBA" id="ARBA00022692"/>
    </source>
</evidence>
<comment type="caution">
    <text evidence="11">The sequence shown here is derived from an EMBL/GenBank/DDBJ whole genome shotgun (WGS) entry which is preliminary data.</text>
</comment>
<dbReference type="PIRSF" id="PIRSF006603">
    <property type="entry name" value="DinF"/>
    <property type="match status" value="1"/>
</dbReference>
<comment type="similarity">
    <text evidence="2">Belongs to the multi antimicrobial extrusion (MATE) (TC 2.A.66.1) family. MepA subfamily.</text>
</comment>
<dbReference type="InterPro" id="IPR051327">
    <property type="entry name" value="MATE_MepA_subfamily"/>
</dbReference>
<keyword evidence="7 10" id="KW-1133">Transmembrane helix</keyword>
<dbReference type="CDD" id="cd13143">
    <property type="entry name" value="MATE_MepA_like"/>
    <property type="match status" value="1"/>
</dbReference>
<dbReference type="RefSeq" id="WP_052476612.1">
    <property type="nucleotide sequence ID" value="NZ_JXRR01000001.1"/>
</dbReference>
<feature type="transmembrane region" description="Helical" evidence="10">
    <location>
        <begin position="390"/>
        <end position="412"/>
    </location>
</feature>
<evidence type="ECO:0000256" key="3">
    <source>
        <dbReference type="ARBA" id="ARBA00022106"/>
    </source>
</evidence>
<dbReference type="PANTHER" id="PTHR43823:SF3">
    <property type="entry name" value="MULTIDRUG EXPORT PROTEIN MEPA"/>
    <property type="match status" value="1"/>
</dbReference>
<evidence type="ECO:0000313" key="12">
    <source>
        <dbReference type="Proteomes" id="UP000031972"/>
    </source>
</evidence>
<dbReference type="InterPro" id="IPR048279">
    <property type="entry name" value="MdtK-like"/>
</dbReference>
<evidence type="ECO:0000256" key="2">
    <source>
        <dbReference type="ARBA" id="ARBA00008417"/>
    </source>
</evidence>
<dbReference type="EMBL" id="JXRR01000001">
    <property type="protein sequence ID" value="KIL52779.1"/>
    <property type="molecule type" value="Genomic_DNA"/>
</dbReference>
<feature type="transmembrane region" description="Helical" evidence="10">
    <location>
        <begin position="49"/>
        <end position="73"/>
    </location>
</feature>
<evidence type="ECO:0000256" key="9">
    <source>
        <dbReference type="ARBA" id="ARBA00023251"/>
    </source>
</evidence>
<feature type="transmembrane region" description="Helical" evidence="10">
    <location>
        <begin position="137"/>
        <end position="154"/>
    </location>
</feature>
<feature type="transmembrane region" description="Helical" evidence="10">
    <location>
        <begin position="193"/>
        <end position="215"/>
    </location>
</feature>
<dbReference type="InterPro" id="IPR045070">
    <property type="entry name" value="MATE_MepA-like"/>
</dbReference>
<evidence type="ECO:0000256" key="4">
    <source>
        <dbReference type="ARBA" id="ARBA00022448"/>
    </source>
</evidence>
<dbReference type="InterPro" id="IPR002528">
    <property type="entry name" value="MATE_fam"/>
</dbReference>
<keyword evidence="8 10" id="KW-0472">Membrane</keyword>
<feature type="transmembrane region" description="Helical" evidence="10">
    <location>
        <begin position="166"/>
        <end position="187"/>
    </location>
</feature>
<dbReference type="PATRIC" id="fig|220754.4.peg.110"/>
<evidence type="ECO:0000256" key="10">
    <source>
        <dbReference type="SAM" id="Phobius"/>
    </source>
</evidence>
<accession>A0A0C2SFS4</accession>
<evidence type="ECO:0000256" key="7">
    <source>
        <dbReference type="ARBA" id="ARBA00022989"/>
    </source>
</evidence>
<evidence type="ECO:0000256" key="8">
    <source>
        <dbReference type="ARBA" id="ARBA00023136"/>
    </source>
</evidence>
<dbReference type="GO" id="GO:0015297">
    <property type="term" value="F:antiporter activity"/>
    <property type="evidence" value="ECO:0007669"/>
    <property type="project" value="InterPro"/>
</dbReference>
<comment type="subcellular location">
    <subcellularLocation>
        <location evidence="1">Cell membrane</location>
        <topology evidence="1">Multi-pass membrane protein</topology>
    </subcellularLocation>
</comment>
<name>A0A0C2SFS4_9BACL</name>
<dbReference type="OrthoDB" id="9811110at2"/>
<organism evidence="11 12">
    <name type="scientific">Jeotgalibacillus campisalis</name>
    <dbReference type="NCBI Taxonomy" id="220754"/>
    <lineage>
        <taxon>Bacteria</taxon>
        <taxon>Bacillati</taxon>
        <taxon>Bacillota</taxon>
        <taxon>Bacilli</taxon>
        <taxon>Bacillales</taxon>
        <taxon>Caryophanaceae</taxon>
        <taxon>Jeotgalibacillus</taxon>
    </lineage>
</organism>
<feature type="transmembrane region" description="Helical" evidence="10">
    <location>
        <begin position="20"/>
        <end position="37"/>
    </location>
</feature>
<proteinExistence type="inferred from homology"/>
<sequence>MKQQSTQLGTERIPKLMVRFSVPAFIGMFVMAFYNIADTFYIARGVGTLAVAALSIAFPLQLIITAFAAAIGIGGASIISRRLGAGKLDEANEVFGHVVWLVGLLSVLMVAIALIFLEPILLAFGATEDILPYAKQYLSIILYGSLFQAFAMSANNIVRSEGNAKVAMLTMIVSAGLNIILDPIFIFTLDMGISGAAIATVISQAVGAVWIFFYFKTGRSSLSFRWVGLLPDLKVVKEIVSIGSATFVRQVAGSLMFIAVNWMLVIHGGETAVAIFGIINRIMMFAIMPMFGIVQGMQPIIGYNYGAQLYHRVSDTLKIGILAASGIATFVWIMTMIFPAGMMAVFSTDPSVVDGGETAMRWIFLVAPIIGFQMVTGGLYQALGKAKISFILSMSRQLIFLIPLVLTLPSFFGLVGVWLAFPIADGLAFLLSLFFVWRDRKQLFQKTPAQAKLRQAEANG</sequence>
<dbReference type="Proteomes" id="UP000031972">
    <property type="component" value="Unassembled WGS sequence"/>
</dbReference>
<dbReference type="GO" id="GO:0005886">
    <property type="term" value="C:plasma membrane"/>
    <property type="evidence" value="ECO:0007669"/>
    <property type="project" value="UniProtKB-SubCell"/>
</dbReference>
<feature type="transmembrane region" description="Helical" evidence="10">
    <location>
        <begin position="94"/>
        <end position="117"/>
    </location>
</feature>
<dbReference type="PANTHER" id="PTHR43823">
    <property type="entry name" value="SPORULATION PROTEIN YKVU"/>
    <property type="match status" value="1"/>
</dbReference>
<gene>
    <name evidence="11" type="ORF">KR50_01080</name>
</gene>
<keyword evidence="6 10" id="KW-0812">Transmembrane</keyword>
<keyword evidence="4" id="KW-0813">Transport</keyword>
<dbReference type="Pfam" id="PF01554">
    <property type="entry name" value="MatE"/>
    <property type="match status" value="2"/>
</dbReference>